<feature type="chain" id="PRO_5047422275" description="Lipoprotein" evidence="1">
    <location>
        <begin position="28"/>
        <end position="220"/>
    </location>
</feature>
<keyword evidence="1" id="KW-0732">Signal</keyword>
<comment type="caution">
    <text evidence="2">The sequence shown here is derived from an EMBL/GenBank/DDBJ whole genome shotgun (WGS) entry which is preliminary data.</text>
</comment>
<keyword evidence="3" id="KW-1185">Reference proteome</keyword>
<sequence>MLKYLRFPLRASLSLLCGALMLTSCDADTDSLEPSPLVGTTTSSFTLVDSIKVDAFFQSSNPDLYQTYKDKTYKVEAQNKLQAYYYEENGGVTLFFKDTSSVQERSWVSFHFKNRTIKNLPATLSLKDASQVCVQNGQSFKDGSAALAPGCLSVLDGTISLDFNASTNVLNGEVKELKLGLEYYVPDYAFPNRAGNVFKSSGSNRNLTISFQNVKSYQER</sequence>
<dbReference type="PROSITE" id="PS51257">
    <property type="entry name" value="PROKAR_LIPOPROTEIN"/>
    <property type="match status" value="1"/>
</dbReference>
<gene>
    <name evidence="2" type="ORF">ACFQHR_16750</name>
</gene>
<evidence type="ECO:0008006" key="4">
    <source>
        <dbReference type="Google" id="ProtNLM"/>
    </source>
</evidence>
<dbReference type="EMBL" id="JBHSYQ010000015">
    <property type="protein sequence ID" value="MFC6999288.1"/>
    <property type="molecule type" value="Genomic_DNA"/>
</dbReference>
<dbReference type="Proteomes" id="UP001596405">
    <property type="component" value="Unassembled WGS sequence"/>
</dbReference>
<protein>
    <recommendedName>
        <fullName evidence="4">Lipoprotein</fullName>
    </recommendedName>
</protein>
<feature type="signal peptide" evidence="1">
    <location>
        <begin position="1"/>
        <end position="27"/>
    </location>
</feature>
<organism evidence="2 3">
    <name type="scientific">Rufibacter roseus</name>
    <dbReference type="NCBI Taxonomy" id="1567108"/>
    <lineage>
        <taxon>Bacteria</taxon>
        <taxon>Pseudomonadati</taxon>
        <taxon>Bacteroidota</taxon>
        <taxon>Cytophagia</taxon>
        <taxon>Cytophagales</taxon>
        <taxon>Hymenobacteraceae</taxon>
        <taxon>Rufibacter</taxon>
    </lineage>
</organism>
<evidence type="ECO:0000313" key="3">
    <source>
        <dbReference type="Proteomes" id="UP001596405"/>
    </source>
</evidence>
<name>A0ABW2DS19_9BACT</name>
<evidence type="ECO:0000313" key="2">
    <source>
        <dbReference type="EMBL" id="MFC6999288.1"/>
    </source>
</evidence>
<accession>A0ABW2DS19</accession>
<dbReference type="RefSeq" id="WP_153042057.1">
    <property type="nucleotide sequence ID" value="NZ_JBHSYQ010000015.1"/>
</dbReference>
<evidence type="ECO:0000256" key="1">
    <source>
        <dbReference type="SAM" id="SignalP"/>
    </source>
</evidence>
<reference evidence="3" key="1">
    <citation type="journal article" date="2019" name="Int. J. Syst. Evol. Microbiol.">
        <title>The Global Catalogue of Microorganisms (GCM) 10K type strain sequencing project: providing services to taxonomists for standard genome sequencing and annotation.</title>
        <authorList>
            <consortium name="The Broad Institute Genomics Platform"/>
            <consortium name="The Broad Institute Genome Sequencing Center for Infectious Disease"/>
            <person name="Wu L."/>
            <person name="Ma J."/>
        </authorList>
    </citation>
    <scope>NUCLEOTIDE SEQUENCE [LARGE SCALE GENOMIC DNA]</scope>
    <source>
        <strain evidence="3">CGMCC 4.7393</strain>
    </source>
</reference>
<proteinExistence type="predicted"/>